<reference evidence="8" key="1">
    <citation type="submission" date="2019-08" db="EMBL/GenBank/DDBJ databases">
        <authorList>
            <person name="Kucharzyk K."/>
            <person name="Murdoch R.W."/>
            <person name="Higgins S."/>
            <person name="Loffler F."/>
        </authorList>
    </citation>
    <scope>NUCLEOTIDE SEQUENCE</scope>
</reference>
<evidence type="ECO:0000256" key="6">
    <source>
        <dbReference type="ARBA" id="ARBA00023004"/>
    </source>
</evidence>
<dbReference type="SFLD" id="SFLDS00029">
    <property type="entry name" value="Radical_SAM"/>
    <property type="match status" value="1"/>
</dbReference>
<dbReference type="InterPro" id="IPR007197">
    <property type="entry name" value="rSAM"/>
</dbReference>
<evidence type="ECO:0000256" key="7">
    <source>
        <dbReference type="ARBA" id="ARBA00023014"/>
    </source>
</evidence>
<dbReference type="InterPro" id="IPR003739">
    <property type="entry name" value="Lys_aminomutase/Glu_NH3_mut"/>
</dbReference>
<evidence type="ECO:0000256" key="4">
    <source>
        <dbReference type="ARBA" id="ARBA00022723"/>
    </source>
</evidence>
<keyword evidence="4" id="KW-0479">Metal-binding</keyword>
<organism evidence="8">
    <name type="scientific">bioreactor metagenome</name>
    <dbReference type="NCBI Taxonomy" id="1076179"/>
    <lineage>
        <taxon>unclassified sequences</taxon>
        <taxon>metagenomes</taxon>
        <taxon>ecological metagenomes</taxon>
    </lineage>
</organism>
<keyword evidence="3" id="KW-0949">S-adenosyl-L-methionine</keyword>
<sequence>MSELYDYKAFTARNFRSLPQIRQLPESLKREMEIVAMIFPFKSNSYVVNELIDWGNMPDDPIFRLTFPDREMLSDHHFNRLKTAIESHAGKSQLDALIHEIRMELNPHPAGQLALNIPVINGEKLEGIQHKYRETVLFFPSQGQTCHAYCTFCFRWPQFTGMEGMKIASAESRQLAEYLRNHKEVTNVLFTGGDPLVMKSSILDKYISPLLGPGFEHIHTIRIGSKALAYWPYRFTSGKDADDLLRLFEKVAGSGKQLALMAHFNHPVELGTKAVKHAIKQIRSSGVEIRTQSPILRHINDSAKIWARMWRNQARLGCIPYYMFMARDTGAKSYFNVSIENAYEIYREAYSKVSGMSKTVRGPVMSASPGKVHVLGISEIAGEKIFILQFIQGRNPDWVRRPFFAGFDADASWLTDLYPAFGEEKFFWQDNYEQLTRIKMHQAVKQEDD</sequence>
<dbReference type="SUPFAM" id="SSF102114">
    <property type="entry name" value="Radical SAM enzymes"/>
    <property type="match status" value="1"/>
</dbReference>
<dbReference type="EMBL" id="VSSQ01000064">
    <property type="protein sequence ID" value="MPL72241.1"/>
    <property type="molecule type" value="Genomic_DNA"/>
</dbReference>
<keyword evidence="7" id="KW-0411">Iron-sulfur</keyword>
<evidence type="ECO:0000256" key="2">
    <source>
        <dbReference type="ARBA" id="ARBA00022485"/>
    </source>
</evidence>
<evidence type="ECO:0008006" key="9">
    <source>
        <dbReference type="Google" id="ProtNLM"/>
    </source>
</evidence>
<dbReference type="AlphaFoldDB" id="A0A644U2X4"/>
<dbReference type="GO" id="GO:0003824">
    <property type="term" value="F:catalytic activity"/>
    <property type="evidence" value="ECO:0007669"/>
    <property type="project" value="InterPro"/>
</dbReference>
<dbReference type="GO" id="GO:0051539">
    <property type="term" value="F:4 iron, 4 sulfur cluster binding"/>
    <property type="evidence" value="ECO:0007669"/>
    <property type="project" value="UniProtKB-KW"/>
</dbReference>
<evidence type="ECO:0000313" key="8">
    <source>
        <dbReference type="EMBL" id="MPL72241.1"/>
    </source>
</evidence>
<comment type="caution">
    <text evidence="8">The sequence shown here is derived from an EMBL/GenBank/DDBJ whole genome shotgun (WGS) entry which is preliminary data.</text>
</comment>
<dbReference type="SFLD" id="SFLDG01070">
    <property type="entry name" value="PLP-dependent"/>
    <property type="match status" value="1"/>
</dbReference>
<dbReference type="GO" id="GO:0046872">
    <property type="term" value="F:metal ion binding"/>
    <property type="evidence" value="ECO:0007669"/>
    <property type="project" value="UniProtKB-KW"/>
</dbReference>
<protein>
    <recommendedName>
        <fullName evidence="9">Lysine 2,3-aminomutase</fullName>
    </recommendedName>
</protein>
<gene>
    <name evidence="8" type="ORF">SDC9_18022</name>
</gene>
<keyword evidence="6" id="KW-0408">Iron</keyword>
<keyword evidence="2" id="KW-0004">4Fe-4S</keyword>
<dbReference type="InterPro" id="IPR013785">
    <property type="entry name" value="Aldolase_TIM"/>
</dbReference>
<dbReference type="InterPro" id="IPR058240">
    <property type="entry name" value="rSAM_sf"/>
</dbReference>
<accession>A0A644U2X4</accession>
<dbReference type="Gene3D" id="3.20.20.70">
    <property type="entry name" value="Aldolase class I"/>
    <property type="match status" value="1"/>
</dbReference>
<proteinExistence type="predicted"/>
<name>A0A644U2X4_9ZZZZ</name>
<dbReference type="PANTHER" id="PTHR30538:SF0">
    <property type="entry name" value="L-LYSINE 2,3-AMINOMUTASE AQ_1632-RELATED"/>
    <property type="match status" value="1"/>
</dbReference>
<keyword evidence="5" id="KW-0663">Pyridoxal phosphate</keyword>
<comment type="cofactor">
    <cofactor evidence="1">
        <name>pyridoxal 5'-phosphate</name>
        <dbReference type="ChEBI" id="CHEBI:597326"/>
    </cofactor>
</comment>
<evidence type="ECO:0000256" key="5">
    <source>
        <dbReference type="ARBA" id="ARBA00022898"/>
    </source>
</evidence>
<evidence type="ECO:0000256" key="1">
    <source>
        <dbReference type="ARBA" id="ARBA00001933"/>
    </source>
</evidence>
<evidence type="ECO:0000256" key="3">
    <source>
        <dbReference type="ARBA" id="ARBA00022691"/>
    </source>
</evidence>
<dbReference type="PANTHER" id="PTHR30538">
    <property type="entry name" value="LYSINE 2,3-AMINOMUTASE-RELATED"/>
    <property type="match status" value="1"/>
</dbReference>